<keyword evidence="3" id="KW-1185">Reference proteome</keyword>
<comment type="caution">
    <text evidence="2">The sequence shown here is derived from an EMBL/GenBank/DDBJ whole genome shotgun (WGS) entry which is preliminary data.</text>
</comment>
<dbReference type="AlphaFoldDB" id="A0A565CEL6"/>
<evidence type="ECO:0000313" key="2">
    <source>
        <dbReference type="EMBL" id="VVB11961.1"/>
    </source>
</evidence>
<feature type="region of interest" description="Disordered" evidence="1">
    <location>
        <begin position="49"/>
        <end position="96"/>
    </location>
</feature>
<protein>
    <submittedName>
        <fullName evidence="2">Uncharacterized protein</fullName>
    </submittedName>
</protein>
<sequence length="214" mass="23664">MVDPPPNLSALASMEAVAEISSPQIQPTLQQNLDKASWKDVVQSNSVARYDFTRPTNNLEPKPQSSSPQTKVSSNRSDTEQPIIQQHEASEQSNLTQSMVVETGPTINLAKEVGTPQAVQDLETVIDTSKTGEEENWQTVSPGKIGRKETTDQISPVGISPSIFSVLEDQEEMNECKDKEDDDQLEEGEVVIQYKEEDKASSSSDRNKCKRYPP</sequence>
<dbReference type="Proteomes" id="UP000489600">
    <property type="component" value="Unassembled WGS sequence"/>
</dbReference>
<feature type="region of interest" description="Disordered" evidence="1">
    <location>
        <begin position="193"/>
        <end position="214"/>
    </location>
</feature>
<accession>A0A565CEL6</accession>
<evidence type="ECO:0000313" key="3">
    <source>
        <dbReference type="Proteomes" id="UP000489600"/>
    </source>
</evidence>
<feature type="compositionally biased region" description="Polar residues" evidence="1">
    <location>
        <begin position="54"/>
        <end position="84"/>
    </location>
</feature>
<organism evidence="2 3">
    <name type="scientific">Arabis nemorensis</name>
    <dbReference type="NCBI Taxonomy" id="586526"/>
    <lineage>
        <taxon>Eukaryota</taxon>
        <taxon>Viridiplantae</taxon>
        <taxon>Streptophyta</taxon>
        <taxon>Embryophyta</taxon>
        <taxon>Tracheophyta</taxon>
        <taxon>Spermatophyta</taxon>
        <taxon>Magnoliopsida</taxon>
        <taxon>eudicotyledons</taxon>
        <taxon>Gunneridae</taxon>
        <taxon>Pentapetalae</taxon>
        <taxon>rosids</taxon>
        <taxon>malvids</taxon>
        <taxon>Brassicales</taxon>
        <taxon>Brassicaceae</taxon>
        <taxon>Arabideae</taxon>
        <taxon>Arabis</taxon>
    </lineage>
</organism>
<gene>
    <name evidence="2" type="ORF">ANE_LOCUS22405</name>
</gene>
<proteinExistence type="predicted"/>
<dbReference type="EMBL" id="CABITT030000007">
    <property type="protein sequence ID" value="VVB11961.1"/>
    <property type="molecule type" value="Genomic_DNA"/>
</dbReference>
<evidence type="ECO:0000256" key="1">
    <source>
        <dbReference type="SAM" id="MobiDB-lite"/>
    </source>
</evidence>
<feature type="region of interest" description="Disordered" evidence="1">
    <location>
        <begin position="126"/>
        <end position="159"/>
    </location>
</feature>
<reference evidence="2" key="1">
    <citation type="submission" date="2019-07" db="EMBL/GenBank/DDBJ databases">
        <authorList>
            <person name="Dittberner H."/>
        </authorList>
    </citation>
    <scope>NUCLEOTIDE SEQUENCE [LARGE SCALE GENOMIC DNA]</scope>
</reference>
<name>A0A565CEL6_9BRAS</name>